<name>A0A9D5K9H2_UNCW3</name>
<organism evidence="1 2">
    <name type="scientific">candidate division WOR-3 bacterium</name>
    <dbReference type="NCBI Taxonomy" id="2052148"/>
    <lineage>
        <taxon>Bacteria</taxon>
        <taxon>Bacteria division WOR-3</taxon>
    </lineage>
</organism>
<gene>
    <name evidence="1" type="ORF">GF359_02630</name>
</gene>
<evidence type="ECO:0000313" key="2">
    <source>
        <dbReference type="Proteomes" id="UP000630660"/>
    </source>
</evidence>
<dbReference type="AlphaFoldDB" id="A0A9D5K9H2"/>
<accession>A0A9D5K9H2</accession>
<dbReference type="Proteomes" id="UP000630660">
    <property type="component" value="Unassembled WGS sequence"/>
</dbReference>
<proteinExistence type="predicted"/>
<protein>
    <submittedName>
        <fullName evidence="1">Uncharacterized protein</fullName>
    </submittedName>
</protein>
<dbReference type="EMBL" id="WJKJ01000082">
    <property type="protein sequence ID" value="MBD3364090.1"/>
    <property type="molecule type" value="Genomic_DNA"/>
</dbReference>
<sequence length="122" mass="13197">MKKIGYLEGTDPTLLTKLAIAGHGTLPLGNGWDNHGKYVNHLSKEDNIDAVVGYFHKVFPPEGEPQGPGDMLFACRSHKIPVFLLVNKENQKEAKSTLKSIGRGVTLVDPAEAFDALTGKGK</sequence>
<evidence type="ECO:0000313" key="1">
    <source>
        <dbReference type="EMBL" id="MBD3364090.1"/>
    </source>
</evidence>
<comment type="caution">
    <text evidence="1">The sequence shown here is derived from an EMBL/GenBank/DDBJ whole genome shotgun (WGS) entry which is preliminary data.</text>
</comment>
<reference evidence="1" key="1">
    <citation type="submission" date="2019-11" db="EMBL/GenBank/DDBJ databases">
        <title>Microbial mats filling the niche in hypersaline microbial mats.</title>
        <authorList>
            <person name="Wong H.L."/>
            <person name="Macleod F.I."/>
            <person name="White R.A. III"/>
            <person name="Burns B.P."/>
        </authorList>
    </citation>
    <scope>NUCLEOTIDE SEQUENCE</scope>
    <source>
        <strain evidence="1">Bin_327</strain>
    </source>
</reference>